<keyword evidence="2" id="KW-1185">Reference proteome</keyword>
<organism evidence="1 2">
    <name type="scientific">Fulvivirga marina</name>
    <dbReference type="NCBI Taxonomy" id="2494733"/>
    <lineage>
        <taxon>Bacteria</taxon>
        <taxon>Pseudomonadati</taxon>
        <taxon>Bacteroidota</taxon>
        <taxon>Cytophagia</taxon>
        <taxon>Cytophagales</taxon>
        <taxon>Fulvivirgaceae</taxon>
        <taxon>Fulvivirga</taxon>
    </lineage>
</organism>
<dbReference type="Proteomes" id="UP000614216">
    <property type="component" value="Unassembled WGS sequence"/>
</dbReference>
<dbReference type="RefSeq" id="WP_202855198.1">
    <property type="nucleotide sequence ID" value="NZ_JAEUGD010000016.1"/>
</dbReference>
<gene>
    <name evidence="1" type="ORF">JMN32_05025</name>
</gene>
<protein>
    <submittedName>
        <fullName evidence="1">Uncharacterized protein</fullName>
    </submittedName>
</protein>
<reference evidence="1" key="1">
    <citation type="submission" date="2021-01" db="EMBL/GenBank/DDBJ databases">
        <title>Fulvivirga kasyanovii gen. nov., sp nov., a novel member of the phylum Bacteroidetes isolated from seawater in a mussel farm.</title>
        <authorList>
            <person name="Zhao L.-H."/>
            <person name="Wang Z.-J."/>
        </authorList>
    </citation>
    <scope>NUCLEOTIDE SEQUENCE</scope>
    <source>
        <strain evidence="1">29W222</strain>
    </source>
</reference>
<proteinExistence type="predicted"/>
<dbReference type="EMBL" id="JAEUGD010000016">
    <property type="protein sequence ID" value="MBL6445659.1"/>
    <property type="molecule type" value="Genomic_DNA"/>
</dbReference>
<comment type="caution">
    <text evidence="1">The sequence shown here is derived from an EMBL/GenBank/DDBJ whole genome shotgun (WGS) entry which is preliminary data.</text>
</comment>
<evidence type="ECO:0000313" key="2">
    <source>
        <dbReference type="Proteomes" id="UP000614216"/>
    </source>
</evidence>
<accession>A0A937FTV2</accession>
<sequence length="84" mass="10082">MNEKIRIKNFWYRVIYFQIFHGASVARAVELAKQELGNPPYKYNRAHAARILNKFDYQSYKRNLLERLSEFEKDITNSIAIIEK</sequence>
<evidence type="ECO:0000313" key="1">
    <source>
        <dbReference type="EMBL" id="MBL6445659.1"/>
    </source>
</evidence>
<dbReference type="AlphaFoldDB" id="A0A937FTV2"/>
<name>A0A937FTV2_9BACT</name>